<proteinExistence type="predicted"/>
<dbReference type="Proteomes" id="UP000319769">
    <property type="component" value="Unassembled WGS sequence"/>
</dbReference>
<dbReference type="RefSeq" id="WP_144762654.1">
    <property type="nucleotide sequence ID" value="NZ_VMNW02000186.1"/>
</dbReference>
<gene>
    <name evidence="1" type="ORF">FPZ12_045345</name>
</gene>
<accession>A0A5N0UGZ0</accession>
<reference evidence="1" key="1">
    <citation type="submission" date="2019-09" db="EMBL/GenBank/DDBJ databases">
        <authorList>
            <person name="Teo W.F.A."/>
            <person name="Duangmal K."/>
        </authorList>
    </citation>
    <scope>NUCLEOTIDE SEQUENCE [LARGE SCALE GENOMIC DNA]</scope>
    <source>
        <strain evidence="1">K81G1</strain>
    </source>
</reference>
<name>A0A5N0UGZ0_9PSEU</name>
<evidence type="ECO:0000313" key="1">
    <source>
        <dbReference type="EMBL" id="KAA9147623.1"/>
    </source>
</evidence>
<organism evidence="1 2">
    <name type="scientific">Amycolatopsis acidicola</name>
    <dbReference type="NCBI Taxonomy" id="2596893"/>
    <lineage>
        <taxon>Bacteria</taxon>
        <taxon>Bacillati</taxon>
        <taxon>Actinomycetota</taxon>
        <taxon>Actinomycetes</taxon>
        <taxon>Pseudonocardiales</taxon>
        <taxon>Pseudonocardiaceae</taxon>
        <taxon>Amycolatopsis</taxon>
    </lineage>
</organism>
<dbReference type="EMBL" id="VMNW02000186">
    <property type="protein sequence ID" value="KAA9147623.1"/>
    <property type="molecule type" value="Genomic_DNA"/>
</dbReference>
<protein>
    <recommendedName>
        <fullName evidence="3">TetR/AcrR family transcriptional regulator</fullName>
    </recommendedName>
</protein>
<keyword evidence="2" id="KW-1185">Reference proteome</keyword>
<sequence>MVSPEQPAVRATVDQVTEAAVELARTSSLAACTFFGVSAVLRLTVAELRRVVPTDDELIALVLKGIAGRTLEGMPEPDSEDVASWRHWPLMFLGNVRAVLLAHGGTARPMYARIKSGGDPGPQLVNRLAAACTHGGLAPGWARVAAVDVLTEAVRLIAAEDSRRPTYGEVEHVDGARRYGEVLRTAIDLFGAATPVADAPLYR</sequence>
<dbReference type="Gene3D" id="1.10.357.10">
    <property type="entry name" value="Tetracycline Repressor, domain 2"/>
    <property type="match status" value="1"/>
</dbReference>
<evidence type="ECO:0008006" key="3">
    <source>
        <dbReference type="Google" id="ProtNLM"/>
    </source>
</evidence>
<evidence type="ECO:0000313" key="2">
    <source>
        <dbReference type="Proteomes" id="UP000319769"/>
    </source>
</evidence>
<comment type="caution">
    <text evidence="1">The sequence shown here is derived from an EMBL/GenBank/DDBJ whole genome shotgun (WGS) entry which is preliminary data.</text>
</comment>
<dbReference type="AlphaFoldDB" id="A0A5N0UGZ0"/>